<organism evidence="1 2">
    <name type="scientific">Plenodomus tracheiphilus IPT5</name>
    <dbReference type="NCBI Taxonomy" id="1408161"/>
    <lineage>
        <taxon>Eukaryota</taxon>
        <taxon>Fungi</taxon>
        <taxon>Dikarya</taxon>
        <taxon>Ascomycota</taxon>
        <taxon>Pezizomycotina</taxon>
        <taxon>Dothideomycetes</taxon>
        <taxon>Pleosporomycetidae</taxon>
        <taxon>Pleosporales</taxon>
        <taxon>Pleosporineae</taxon>
        <taxon>Leptosphaeriaceae</taxon>
        <taxon>Plenodomus</taxon>
    </lineage>
</organism>
<reference evidence="1" key="1">
    <citation type="submission" date="2020-01" db="EMBL/GenBank/DDBJ databases">
        <authorList>
            <consortium name="DOE Joint Genome Institute"/>
            <person name="Haridas S."/>
            <person name="Albert R."/>
            <person name="Binder M."/>
            <person name="Bloem J."/>
            <person name="Labutti K."/>
            <person name="Salamov A."/>
            <person name="Andreopoulos B."/>
            <person name="Baker S.E."/>
            <person name="Barry K."/>
            <person name="Bills G."/>
            <person name="Bluhm B.H."/>
            <person name="Cannon C."/>
            <person name="Castanera R."/>
            <person name="Culley D.E."/>
            <person name="Daum C."/>
            <person name="Ezra D."/>
            <person name="Gonzalez J.B."/>
            <person name="Henrissat B."/>
            <person name="Kuo A."/>
            <person name="Liang C."/>
            <person name="Lipzen A."/>
            <person name="Lutzoni F."/>
            <person name="Magnuson J."/>
            <person name="Mondo S."/>
            <person name="Nolan M."/>
            <person name="Ohm R."/>
            <person name="Pangilinan J."/>
            <person name="Park H.-J."/>
            <person name="Ramirez L."/>
            <person name="Alfaro M."/>
            <person name="Sun H."/>
            <person name="Tritt A."/>
            <person name="Yoshinaga Y."/>
            <person name="Zwiers L.-H."/>
            <person name="Turgeon B.G."/>
            <person name="Goodwin S.B."/>
            <person name="Spatafora J.W."/>
            <person name="Crous P.W."/>
            <person name="Grigoriev I.V."/>
        </authorList>
    </citation>
    <scope>NUCLEOTIDE SEQUENCE</scope>
    <source>
        <strain evidence="1">IPT5</strain>
    </source>
</reference>
<accession>A0A6A7AZK4</accession>
<gene>
    <name evidence="1" type="ORF">T440DRAFT_480775</name>
</gene>
<dbReference type="Proteomes" id="UP000799423">
    <property type="component" value="Unassembled WGS sequence"/>
</dbReference>
<evidence type="ECO:0000313" key="2">
    <source>
        <dbReference type="Proteomes" id="UP000799423"/>
    </source>
</evidence>
<evidence type="ECO:0000313" key="1">
    <source>
        <dbReference type="EMBL" id="KAF2848721.1"/>
    </source>
</evidence>
<dbReference type="AlphaFoldDB" id="A0A6A7AZK4"/>
<name>A0A6A7AZK4_9PLEO</name>
<sequence>MAVGFKVNVNHKSNGFLELNDITCSWTMYLPLTESLATTSTYASLCSPPHNPQETPLVLAKTIQALTARQNGDFPPYDASTSVKFITIVVRESTMASTTTRVTTTSSKDVEETSRAESTTAGATSAIFKSSDHLVLIHHISLIPGVIFDVIIPDVNFDLNFNFDLSFNVILYPIFNYLQPLHY</sequence>
<protein>
    <submittedName>
        <fullName evidence="1">Uncharacterized protein</fullName>
    </submittedName>
</protein>
<proteinExistence type="predicted"/>
<dbReference type="EMBL" id="MU006316">
    <property type="protein sequence ID" value="KAF2848721.1"/>
    <property type="molecule type" value="Genomic_DNA"/>
</dbReference>
<keyword evidence="2" id="KW-1185">Reference proteome</keyword>